<name>A0A9P8LUG9_9EUKA</name>
<reference evidence="2 3" key="1">
    <citation type="journal article" date="2014" name="PLoS Genet.">
        <title>The Genome of Spironucleus salmonicida Highlights a Fish Pathogen Adapted to Fluctuating Environments.</title>
        <authorList>
            <person name="Xu F."/>
            <person name="Jerlstrom-Hultqvist J."/>
            <person name="Einarsson E."/>
            <person name="Astvaldsson A."/>
            <person name="Svard S.G."/>
            <person name="Andersson J.O."/>
        </authorList>
    </citation>
    <scope>NUCLEOTIDE SEQUENCE [LARGE SCALE GENOMIC DNA]</scope>
    <source>
        <strain evidence="2 3">ATCC 50377</strain>
    </source>
</reference>
<proteinExistence type="predicted"/>
<feature type="transmembrane region" description="Helical" evidence="1">
    <location>
        <begin position="28"/>
        <end position="47"/>
    </location>
</feature>
<keyword evidence="1" id="KW-1133">Transmembrane helix</keyword>
<keyword evidence="3" id="KW-1185">Reference proteome</keyword>
<keyword evidence="1 2" id="KW-0812">Transmembrane</keyword>
<dbReference type="GeneID" id="94298489"/>
<dbReference type="AlphaFoldDB" id="A0A9P8LUG9"/>
<dbReference type="EMBL" id="AUWU02000004">
    <property type="protein sequence ID" value="KAH0574508.1"/>
    <property type="molecule type" value="Genomic_DNA"/>
</dbReference>
<comment type="caution">
    <text evidence="2">The sequence shown here is derived from an EMBL/GenBank/DDBJ whole genome shotgun (WGS) entry which is preliminary data.</text>
</comment>
<evidence type="ECO:0000256" key="1">
    <source>
        <dbReference type="SAM" id="Phobius"/>
    </source>
</evidence>
<feature type="transmembrane region" description="Helical" evidence="1">
    <location>
        <begin position="59"/>
        <end position="79"/>
    </location>
</feature>
<evidence type="ECO:0000313" key="2">
    <source>
        <dbReference type="EMBL" id="KAH0574508.1"/>
    </source>
</evidence>
<dbReference type="RefSeq" id="XP_067765281.1">
    <property type="nucleotide sequence ID" value="XM_067908307.1"/>
</dbReference>
<organism evidence="2 3">
    <name type="scientific">Spironucleus salmonicida</name>
    <dbReference type="NCBI Taxonomy" id="348837"/>
    <lineage>
        <taxon>Eukaryota</taxon>
        <taxon>Metamonada</taxon>
        <taxon>Diplomonadida</taxon>
        <taxon>Hexamitidae</taxon>
        <taxon>Hexamitinae</taxon>
        <taxon>Spironucleus</taxon>
    </lineage>
</organism>
<gene>
    <name evidence="2" type="ORF">SS50377_24466</name>
</gene>
<evidence type="ECO:0000313" key="3">
    <source>
        <dbReference type="Proteomes" id="UP000018208"/>
    </source>
</evidence>
<dbReference type="Proteomes" id="UP000018208">
    <property type="component" value="Unassembled WGS sequence"/>
</dbReference>
<protein>
    <submittedName>
        <fullName evidence="2">Transmembrane domain-containing protein</fullName>
    </submittedName>
</protein>
<feature type="transmembrane region" description="Helical" evidence="1">
    <location>
        <begin position="85"/>
        <end position="112"/>
    </location>
</feature>
<accession>A0A9P8LUG9</accession>
<sequence>MGLIISQSILSMGILALSITLIAVYKDFMAILSGFTSFVIIICTLNIKPITFICINAMSATNLALSIYYIVYNVLYILFSENFKLILFLLQLILSGLALVQFLENCLISYIYKLTQRIIFPNAPDVNHPIPLLSESKTNCQDQYILYANFVGVKTTANFDNYDVSESIELGERDKRKRIRKTPESLGEEAISS</sequence>
<dbReference type="KEGG" id="ssao:94298489"/>
<keyword evidence="1" id="KW-0472">Membrane</keyword>